<dbReference type="InterPro" id="IPR014721">
    <property type="entry name" value="Ribsml_uS5_D2-typ_fold_subgr"/>
</dbReference>
<feature type="region of interest" description="Disordered" evidence="1">
    <location>
        <begin position="51"/>
        <end position="70"/>
    </location>
</feature>
<dbReference type="EMBL" id="BLSC01000123">
    <property type="protein sequence ID" value="GFP37637.1"/>
    <property type="molecule type" value="Genomic_DNA"/>
</dbReference>
<dbReference type="InterPro" id="IPR008269">
    <property type="entry name" value="Lon_proteolytic"/>
</dbReference>
<gene>
    <name evidence="3" type="ORF">HKBW3S44_01314</name>
</gene>
<sequence length="70" mass="7869">KTFVLPAKNEKDLTEIPREIKSSLDIKLADNVDDVLQYTFVEEAKVTPLESQVSPRKRKPVTVQVSELSG</sequence>
<dbReference type="GO" id="GO:0004176">
    <property type="term" value="F:ATP-dependent peptidase activity"/>
    <property type="evidence" value="ECO:0007669"/>
    <property type="project" value="InterPro"/>
</dbReference>
<name>A0A6V8PZ53_9ACTN</name>
<protein>
    <recommendedName>
        <fullName evidence="2">Lon proteolytic domain-containing protein</fullName>
    </recommendedName>
</protein>
<dbReference type="Proteomes" id="UP000561271">
    <property type="component" value="Unassembled WGS sequence"/>
</dbReference>
<feature type="non-terminal residue" evidence="3">
    <location>
        <position position="1"/>
    </location>
</feature>
<evidence type="ECO:0000259" key="2">
    <source>
        <dbReference type="Pfam" id="PF05362"/>
    </source>
</evidence>
<organism evidence="3 4">
    <name type="scientific">Candidatus Hakubella thermalkaliphila</name>
    <dbReference type="NCBI Taxonomy" id="2754717"/>
    <lineage>
        <taxon>Bacteria</taxon>
        <taxon>Bacillati</taxon>
        <taxon>Actinomycetota</taxon>
        <taxon>Actinomycetota incertae sedis</taxon>
        <taxon>Candidatus Hakubellales</taxon>
        <taxon>Candidatus Hakubellaceae</taxon>
        <taxon>Candidatus Hakubella</taxon>
    </lineage>
</organism>
<evidence type="ECO:0000256" key="1">
    <source>
        <dbReference type="SAM" id="MobiDB-lite"/>
    </source>
</evidence>
<comment type="caution">
    <text evidence="3">The sequence shown here is derived from an EMBL/GenBank/DDBJ whole genome shotgun (WGS) entry which is preliminary data.</text>
</comment>
<evidence type="ECO:0000313" key="4">
    <source>
        <dbReference type="Proteomes" id="UP000561271"/>
    </source>
</evidence>
<dbReference type="Pfam" id="PF05362">
    <property type="entry name" value="Lon_C"/>
    <property type="match status" value="1"/>
</dbReference>
<evidence type="ECO:0000313" key="3">
    <source>
        <dbReference type="EMBL" id="GFP37637.1"/>
    </source>
</evidence>
<dbReference type="Gene3D" id="3.30.230.10">
    <property type="match status" value="1"/>
</dbReference>
<dbReference type="RefSeq" id="WP_176231814.1">
    <property type="nucleotide sequence ID" value="NZ_BLSC01000123.1"/>
</dbReference>
<proteinExistence type="predicted"/>
<dbReference type="GO" id="GO:0006508">
    <property type="term" value="P:proteolysis"/>
    <property type="evidence" value="ECO:0007669"/>
    <property type="project" value="InterPro"/>
</dbReference>
<dbReference type="AlphaFoldDB" id="A0A6V8PZ53"/>
<reference evidence="3 4" key="1">
    <citation type="journal article" date="2020" name="Front. Microbiol.">
        <title>Single-cell genomics of novel Actinobacteria with the Wood-Ljungdahl pathway discovered in a serpentinizing system.</title>
        <authorList>
            <person name="Merino N."/>
            <person name="Kawai M."/>
            <person name="Boyd E.S."/>
            <person name="Colman D.R."/>
            <person name="McGlynn S.E."/>
            <person name="Nealson K.H."/>
            <person name="Kurokawa K."/>
            <person name="Hongoh Y."/>
        </authorList>
    </citation>
    <scope>NUCLEOTIDE SEQUENCE [LARGE SCALE GENOMIC DNA]</scope>
    <source>
        <strain evidence="3 4">S44</strain>
    </source>
</reference>
<feature type="domain" description="Lon proteolytic" evidence="2">
    <location>
        <begin position="2"/>
        <end position="41"/>
    </location>
</feature>
<accession>A0A6V8PZ53</accession>
<dbReference type="GO" id="GO:0004252">
    <property type="term" value="F:serine-type endopeptidase activity"/>
    <property type="evidence" value="ECO:0007669"/>
    <property type="project" value="InterPro"/>
</dbReference>